<reference evidence="8 9" key="1">
    <citation type="submission" date="2023-11" db="EMBL/GenBank/DDBJ databases">
        <title>Draft genome of Azohydromonas lata strain H1 (DSM1123), a polyhydroxyalkanoate producer.</title>
        <authorList>
            <person name="Traversa D."/>
            <person name="D'Addabbo P."/>
            <person name="Pazzani C."/>
            <person name="Manzari C."/>
            <person name="Chiara M."/>
            <person name="Scrascia M."/>
        </authorList>
    </citation>
    <scope>NUCLEOTIDE SEQUENCE [LARGE SCALE GENOMIC DNA]</scope>
    <source>
        <strain evidence="8 9">H1</strain>
    </source>
</reference>
<keyword evidence="5" id="KW-0812">Transmembrane</keyword>
<name>A0ABU5IM54_9BURK</name>
<dbReference type="Pfam" id="PF00015">
    <property type="entry name" value="MCPsignal"/>
    <property type="match status" value="1"/>
</dbReference>
<keyword evidence="5" id="KW-1133">Transmembrane helix</keyword>
<dbReference type="CDD" id="cd11386">
    <property type="entry name" value="MCP_signal"/>
    <property type="match status" value="1"/>
</dbReference>
<comment type="similarity">
    <text evidence="2">Belongs to the methyl-accepting chemotaxis (MCP) protein family.</text>
</comment>
<dbReference type="InterPro" id="IPR051310">
    <property type="entry name" value="MCP_chemotaxis"/>
</dbReference>
<evidence type="ECO:0000256" key="2">
    <source>
        <dbReference type="ARBA" id="ARBA00029447"/>
    </source>
</evidence>
<organism evidence="8 9">
    <name type="scientific">Azohydromonas lata</name>
    <dbReference type="NCBI Taxonomy" id="45677"/>
    <lineage>
        <taxon>Bacteria</taxon>
        <taxon>Pseudomonadati</taxon>
        <taxon>Pseudomonadota</taxon>
        <taxon>Betaproteobacteria</taxon>
        <taxon>Burkholderiales</taxon>
        <taxon>Sphaerotilaceae</taxon>
        <taxon>Azohydromonas</taxon>
    </lineage>
</organism>
<protein>
    <submittedName>
        <fullName evidence="8">Methyl-accepting chemotaxis protein</fullName>
    </submittedName>
</protein>
<accession>A0ABU5IM54</accession>
<keyword evidence="5" id="KW-0472">Membrane</keyword>
<evidence type="ECO:0000256" key="4">
    <source>
        <dbReference type="SAM" id="MobiDB-lite"/>
    </source>
</evidence>
<dbReference type="Proteomes" id="UP001293718">
    <property type="component" value="Unassembled WGS sequence"/>
</dbReference>
<dbReference type="EMBL" id="JAXOJX010000054">
    <property type="protein sequence ID" value="MDZ5459968.1"/>
    <property type="molecule type" value="Genomic_DNA"/>
</dbReference>
<feature type="transmembrane region" description="Helical" evidence="5">
    <location>
        <begin position="191"/>
        <end position="211"/>
    </location>
</feature>
<dbReference type="CDD" id="cd06225">
    <property type="entry name" value="HAMP"/>
    <property type="match status" value="1"/>
</dbReference>
<dbReference type="CDD" id="cd19411">
    <property type="entry name" value="MCP2201-like_sensor"/>
    <property type="match status" value="1"/>
</dbReference>
<feature type="domain" description="HAMP" evidence="7">
    <location>
        <begin position="213"/>
        <end position="265"/>
    </location>
</feature>
<evidence type="ECO:0000313" key="8">
    <source>
        <dbReference type="EMBL" id="MDZ5459968.1"/>
    </source>
</evidence>
<dbReference type="PANTHER" id="PTHR43531:SF14">
    <property type="entry name" value="METHYL-ACCEPTING CHEMOTAXIS PROTEIN I-RELATED"/>
    <property type="match status" value="1"/>
</dbReference>
<dbReference type="SMART" id="SM00304">
    <property type="entry name" value="HAMP"/>
    <property type="match status" value="1"/>
</dbReference>
<dbReference type="PANTHER" id="PTHR43531">
    <property type="entry name" value="PROTEIN ICFG"/>
    <property type="match status" value="1"/>
</dbReference>
<evidence type="ECO:0000259" key="6">
    <source>
        <dbReference type="PROSITE" id="PS50111"/>
    </source>
</evidence>
<feature type="transmembrane region" description="Helical" evidence="5">
    <location>
        <begin position="12"/>
        <end position="35"/>
    </location>
</feature>
<dbReference type="InterPro" id="IPR047347">
    <property type="entry name" value="YvaQ-like_sensor"/>
</dbReference>
<dbReference type="SMART" id="SM00283">
    <property type="entry name" value="MA"/>
    <property type="match status" value="1"/>
</dbReference>
<dbReference type="InterPro" id="IPR024478">
    <property type="entry name" value="HlyB_4HB_MCP"/>
</dbReference>
<dbReference type="Gene3D" id="1.10.287.950">
    <property type="entry name" value="Methyl-accepting chemotaxis protein"/>
    <property type="match status" value="1"/>
</dbReference>
<evidence type="ECO:0000256" key="1">
    <source>
        <dbReference type="ARBA" id="ARBA00022481"/>
    </source>
</evidence>
<evidence type="ECO:0000313" key="9">
    <source>
        <dbReference type="Proteomes" id="UP001293718"/>
    </source>
</evidence>
<dbReference type="Pfam" id="PF12729">
    <property type="entry name" value="4HB_MCP_1"/>
    <property type="match status" value="1"/>
</dbReference>
<feature type="compositionally biased region" description="Low complexity" evidence="4">
    <location>
        <begin position="540"/>
        <end position="561"/>
    </location>
</feature>
<keyword evidence="3" id="KW-0807">Transducer</keyword>
<evidence type="ECO:0000256" key="5">
    <source>
        <dbReference type="SAM" id="Phobius"/>
    </source>
</evidence>
<evidence type="ECO:0000256" key="3">
    <source>
        <dbReference type="PROSITE-ProRule" id="PRU00284"/>
    </source>
</evidence>
<sequence length="588" mass="61942">MNVLNKLRLGPRLALGFSAVLVLMLLAVATAVFSLNKVDAASRRTLEVDMVKSEAVATLNTYTRANARRTMELFFAEDKTHGDKVRQMIGINAQRVDESLSTLERLAYTEAGKAMIAKTKERRDAFAASIAKVDKLLADGQREEASKQLLAETLPSLDALQADVEGLDTLQKQLSTTSAKALADDIDFSRIAMIALGMVALLVGAGMAWALTHSITVPVHQAVQVARTVAAGDLTSNINVTMQDETGELLRALDDMNHSLVRIVTQVRQSSDSIATGSQQIASGNADLSQRTEEQASNLEETAASMEQLTSTVKQNADTAAAATQLATSASQAAEQGGDVMNRVVSTMEEISAGSRKISDIIGVIDGIAFQTNILALNAAVEAARAGEAGRGFAVVAGEVRSLAQRSAEAAKEIKNLIGHSVANVESGSKLVDEAGRNMGDIVMQVKRVSDLINEISAASHEQSQGINQVGEAVEQLDQVTQQNAALVEESAAAAESLRQQASRLAEVVGAFRLDHRAVAVQQSMGFTPVQPVSALASAPAAKPLPPAGARRLAAKPANPAYAPPAPSAPAPHLQSSAGKDDDEWTSF</sequence>
<dbReference type="PROSITE" id="PS50111">
    <property type="entry name" value="CHEMOTAXIS_TRANSDUC_2"/>
    <property type="match status" value="1"/>
</dbReference>
<dbReference type="RefSeq" id="WP_322467567.1">
    <property type="nucleotide sequence ID" value="NZ_JAXOJX010000054.1"/>
</dbReference>
<proteinExistence type="inferred from homology"/>
<dbReference type="SUPFAM" id="SSF58104">
    <property type="entry name" value="Methyl-accepting chemotaxis protein (MCP) signaling domain"/>
    <property type="match status" value="1"/>
</dbReference>
<evidence type="ECO:0000259" key="7">
    <source>
        <dbReference type="PROSITE" id="PS50885"/>
    </source>
</evidence>
<keyword evidence="9" id="KW-1185">Reference proteome</keyword>
<gene>
    <name evidence="8" type="ORF">SM757_25625</name>
</gene>
<keyword evidence="1" id="KW-0488">Methylation</keyword>
<feature type="domain" description="Methyl-accepting transducer" evidence="6">
    <location>
        <begin position="270"/>
        <end position="499"/>
    </location>
</feature>
<feature type="region of interest" description="Disordered" evidence="4">
    <location>
        <begin position="540"/>
        <end position="588"/>
    </location>
</feature>
<comment type="caution">
    <text evidence="8">The sequence shown here is derived from an EMBL/GenBank/DDBJ whole genome shotgun (WGS) entry which is preliminary data.</text>
</comment>
<dbReference type="PROSITE" id="PS50885">
    <property type="entry name" value="HAMP"/>
    <property type="match status" value="1"/>
</dbReference>
<dbReference type="InterPro" id="IPR003660">
    <property type="entry name" value="HAMP_dom"/>
</dbReference>
<dbReference type="Pfam" id="PF00672">
    <property type="entry name" value="HAMP"/>
    <property type="match status" value="1"/>
</dbReference>
<dbReference type="InterPro" id="IPR004089">
    <property type="entry name" value="MCPsignal_dom"/>
</dbReference>